<dbReference type="InterPro" id="IPR036361">
    <property type="entry name" value="SAP_dom_sf"/>
</dbReference>
<dbReference type="InterPro" id="IPR003034">
    <property type="entry name" value="SAP_dom"/>
</dbReference>
<feature type="compositionally biased region" description="Polar residues" evidence="3">
    <location>
        <begin position="142"/>
        <end position="151"/>
    </location>
</feature>
<organism evidence="5 6">
    <name type="scientific">Penaeus vannamei</name>
    <name type="common">Whiteleg shrimp</name>
    <name type="synonym">Litopenaeus vannamei</name>
    <dbReference type="NCBI Taxonomy" id="6689"/>
    <lineage>
        <taxon>Eukaryota</taxon>
        <taxon>Metazoa</taxon>
        <taxon>Ecdysozoa</taxon>
        <taxon>Arthropoda</taxon>
        <taxon>Crustacea</taxon>
        <taxon>Multicrustacea</taxon>
        <taxon>Malacostraca</taxon>
        <taxon>Eumalacostraca</taxon>
        <taxon>Eucarida</taxon>
        <taxon>Decapoda</taxon>
        <taxon>Dendrobranchiata</taxon>
        <taxon>Penaeoidea</taxon>
        <taxon>Penaeidae</taxon>
        <taxon>Penaeus</taxon>
    </lineage>
</organism>
<evidence type="ECO:0000313" key="6">
    <source>
        <dbReference type="Proteomes" id="UP000283509"/>
    </source>
</evidence>
<dbReference type="Pfam" id="PF02037">
    <property type="entry name" value="SAP"/>
    <property type="match status" value="1"/>
</dbReference>
<feature type="compositionally biased region" description="Basic and acidic residues" evidence="3">
    <location>
        <begin position="245"/>
        <end position="256"/>
    </location>
</feature>
<dbReference type="EMBL" id="QCYY01000984">
    <property type="protein sequence ID" value="ROT81389.1"/>
    <property type="molecule type" value="Genomic_DNA"/>
</dbReference>
<keyword evidence="6" id="KW-1185">Reference proteome</keyword>
<evidence type="ECO:0000256" key="2">
    <source>
        <dbReference type="ARBA" id="ARBA00046328"/>
    </source>
</evidence>
<dbReference type="GO" id="GO:0016973">
    <property type="term" value="P:poly(A)+ mRNA export from nucleus"/>
    <property type="evidence" value="ECO:0007669"/>
    <property type="project" value="TreeGrafter"/>
</dbReference>
<sequence length="291" mass="31964">MEYVGPPGVYHQVADLKKELKARGLPVTGNKNELVERLQEALEADGNVPLGTVDGEDEEFDEEEILGGDDMDTVDIGKLTPQEEAAALGVNISVRDELNTTDLNQVSTMLEQPEKKKISLKRSEPPVPTAPTTPPPTEASKENTSPESQSEGQEDGVPSKKLIRLSSTENKTQIEARAERFGIPLNEEARKQARAERFAGNSTTTAVNKKPAKLSMETGGTDIEKLKARAKRFGEVTSKSLTKVSELEKMKQRQERFAAGGTETKGTEPAQMMLRLQEQQDLPQQLPQKTK</sequence>
<keyword evidence="1" id="KW-0597">Phosphoprotein</keyword>
<dbReference type="PANTHER" id="PTHR46551">
    <property type="entry name" value="SAP DOMAIN-CONTAINING RIBONUCLEOPROTEIN"/>
    <property type="match status" value="1"/>
</dbReference>
<accession>A0A423TY70</accession>
<reference evidence="5 6" key="1">
    <citation type="submission" date="2018-04" db="EMBL/GenBank/DDBJ databases">
        <authorList>
            <person name="Zhang X."/>
            <person name="Yuan J."/>
            <person name="Li F."/>
            <person name="Xiang J."/>
        </authorList>
    </citation>
    <scope>NUCLEOTIDE SEQUENCE [LARGE SCALE GENOMIC DNA]</scope>
    <source>
        <tissue evidence="5">Muscle</tissue>
    </source>
</reference>
<dbReference type="STRING" id="6689.A0A423TY70"/>
<feature type="compositionally biased region" description="Basic and acidic residues" evidence="3">
    <location>
        <begin position="187"/>
        <end position="197"/>
    </location>
</feature>
<dbReference type="GO" id="GO:0005634">
    <property type="term" value="C:nucleus"/>
    <property type="evidence" value="ECO:0007669"/>
    <property type="project" value="TreeGrafter"/>
</dbReference>
<feature type="compositionally biased region" description="Low complexity" evidence="3">
    <location>
        <begin position="274"/>
        <end position="291"/>
    </location>
</feature>
<dbReference type="GO" id="GO:1990904">
    <property type="term" value="C:ribonucleoprotein complex"/>
    <property type="evidence" value="ECO:0007669"/>
    <property type="project" value="UniProtKB-KW"/>
</dbReference>
<keyword evidence="5" id="KW-0687">Ribonucleoprotein</keyword>
<dbReference type="Proteomes" id="UP000283509">
    <property type="component" value="Unassembled WGS sequence"/>
</dbReference>
<dbReference type="SMART" id="SM00513">
    <property type="entry name" value="SAP"/>
    <property type="match status" value="1"/>
</dbReference>
<feature type="region of interest" description="Disordered" evidence="3">
    <location>
        <begin position="245"/>
        <end position="291"/>
    </location>
</feature>
<evidence type="ECO:0000256" key="1">
    <source>
        <dbReference type="ARBA" id="ARBA00022553"/>
    </source>
</evidence>
<evidence type="ECO:0000256" key="3">
    <source>
        <dbReference type="SAM" id="MobiDB-lite"/>
    </source>
</evidence>
<dbReference type="Gene3D" id="1.10.720.30">
    <property type="entry name" value="SAP domain"/>
    <property type="match status" value="1"/>
</dbReference>
<evidence type="ECO:0000313" key="5">
    <source>
        <dbReference type="EMBL" id="ROT81389.1"/>
    </source>
</evidence>
<dbReference type="PANTHER" id="PTHR46551:SF1">
    <property type="entry name" value="SAP DOMAIN-CONTAINING RIBONUCLEOPROTEIN"/>
    <property type="match status" value="1"/>
</dbReference>
<dbReference type="AlphaFoldDB" id="A0A423TY70"/>
<evidence type="ECO:0000259" key="4">
    <source>
        <dbReference type="PROSITE" id="PS50800"/>
    </source>
</evidence>
<feature type="region of interest" description="Disordered" evidence="3">
    <location>
        <begin position="103"/>
        <end position="221"/>
    </location>
</feature>
<feature type="domain" description="SAP" evidence="4">
    <location>
        <begin position="8"/>
        <end position="42"/>
    </location>
</feature>
<dbReference type="OrthoDB" id="5837849at2759"/>
<comment type="similarity">
    <text evidence="2">Belongs to the SAP domain-containing ribonucleoprotein family.</text>
</comment>
<protein>
    <submittedName>
        <fullName evidence="5">Putative SAP domain-containing ribonucleoprotein</fullName>
    </submittedName>
</protein>
<reference evidence="5 6" key="2">
    <citation type="submission" date="2019-01" db="EMBL/GenBank/DDBJ databases">
        <title>The decoding of complex shrimp genome reveals the adaptation for benthos swimmer, frequently molting mechanism and breeding impact on genome.</title>
        <authorList>
            <person name="Sun Y."/>
            <person name="Gao Y."/>
            <person name="Yu Y."/>
        </authorList>
    </citation>
    <scope>NUCLEOTIDE SEQUENCE [LARGE SCALE GENOMIC DNA]</scope>
    <source>
        <tissue evidence="5">Muscle</tissue>
    </source>
</reference>
<dbReference type="PROSITE" id="PS50800">
    <property type="entry name" value="SAP"/>
    <property type="match status" value="1"/>
</dbReference>
<dbReference type="SUPFAM" id="SSF68906">
    <property type="entry name" value="SAP domain"/>
    <property type="match status" value="1"/>
</dbReference>
<gene>
    <name evidence="5" type="ORF">C7M84_025451</name>
</gene>
<name>A0A423TY70_PENVA</name>
<dbReference type="InterPro" id="IPR052240">
    <property type="entry name" value="SAP_domain_ribonucleoprotein"/>
</dbReference>
<proteinExistence type="inferred from homology"/>
<feature type="compositionally biased region" description="Basic and acidic residues" evidence="3">
    <location>
        <begin position="112"/>
        <end position="124"/>
    </location>
</feature>
<comment type="caution">
    <text evidence="5">The sequence shown here is derived from an EMBL/GenBank/DDBJ whole genome shotgun (WGS) entry which is preliminary data.</text>
</comment>
<feature type="compositionally biased region" description="Pro residues" evidence="3">
    <location>
        <begin position="125"/>
        <end position="137"/>
    </location>
</feature>